<organism evidence="1 2">
    <name type="scientific">Streptomyces rubellomurinus (strain ATCC 31215)</name>
    <dbReference type="NCBI Taxonomy" id="359131"/>
    <lineage>
        <taxon>Bacteria</taxon>
        <taxon>Bacillati</taxon>
        <taxon>Actinomycetota</taxon>
        <taxon>Actinomycetes</taxon>
        <taxon>Kitasatosporales</taxon>
        <taxon>Streptomycetaceae</taxon>
        <taxon>Streptomyces</taxon>
    </lineage>
</organism>
<keyword evidence="2" id="KW-1185">Reference proteome</keyword>
<evidence type="ECO:0000313" key="1">
    <source>
        <dbReference type="EMBL" id="KJS62026.1"/>
    </source>
</evidence>
<dbReference type="Pfam" id="PF13618">
    <property type="entry name" value="Gluconate_2-dh3"/>
    <property type="match status" value="1"/>
</dbReference>
<gene>
    <name evidence="1" type="ORF">VM95_11910</name>
</gene>
<accession>A0A0F2THQ6</accession>
<dbReference type="InterPro" id="IPR027056">
    <property type="entry name" value="Gluconate_2DH_su3"/>
</dbReference>
<sequence>MPEPRFPGFDVLAQARYWDRETAAVVYARTGPQPPLRFFTPAEEATARALLDQLLDHPEPPLLRMIDARLAELETDGWHYADMPPDDQAWRRSLHALDEDADGPFAALTEAQQRALIGRVGALDGERWHGLPARHVWSLWTRYACTAYYSHPTAWNEIGFGGPAHPRGYLRLGVGKREPWEVADAHSHPP</sequence>
<evidence type="ECO:0008006" key="3">
    <source>
        <dbReference type="Google" id="ProtNLM"/>
    </source>
</evidence>
<evidence type="ECO:0000313" key="2">
    <source>
        <dbReference type="Proteomes" id="UP000033699"/>
    </source>
</evidence>
<name>A0A0F2THQ6_STRR3</name>
<dbReference type="OrthoDB" id="63962at2"/>
<dbReference type="EMBL" id="JZKH01000018">
    <property type="protein sequence ID" value="KJS62026.1"/>
    <property type="molecule type" value="Genomic_DNA"/>
</dbReference>
<dbReference type="AlphaFoldDB" id="A0A0F2THQ6"/>
<comment type="caution">
    <text evidence="1">The sequence shown here is derived from an EMBL/GenBank/DDBJ whole genome shotgun (WGS) entry which is preliminary data.</text>
</comment>
<dbReference type="Proteomes" id="UP000033699">
    <property type="component" value="Unassembled WGS sequence"/>
</dbReference>
<dbReference type="RefSeq" id="WP_045695159.1">
    <property type="nucleotide sequence ID" value="NZ_JZKH01000018.1"/>
</dbReference>
<proteinExistence type="predicted"/>
<protein>
    <recommendedName>
        <fullName evidence="3">Gluconate 2-dehydrogenase</fullName>
    </recommendedName>
</protein>
<reference evidence="1 2" key="1">
    <citation type="submission" date="2015-02" db="EMBL/GenBank/DDBJ databases">
        <authorList>
            <person name="Ju K.-S."/>
            <person name="Doroghazi J.R."/>
            <person name="Metcalf W."/>
        </authorList>
    </citation>
    <scope>NUCLEOTIDE SEQUENCE [LARGE SCALE GENOMIC DNA]</scope>
    <source>
        <strain evidence="1 2">ATCC 31215</strain>
    </source>
</reference>
<feature type="non-terminal residue" evidence="1">
    <location>
        <position position="190"/>
    </location>
</feature>